<evidence type="ECO:0000259" key="3">
    <source>
        <dbReference type="Pfam" id="PF24221"/>
    </source>
</evidence>
<keyword evidence="1" id="KW-1133">Transmembrane helix</keyword>
<dbReference type="Pfam" id="PF24221">
    <property type="entry name" value="Fn3_nematode"/>
    <property type="match status" value="1"/>
</dbReference>
<feature type="chain" id="PRO_5037456019" evidence="2">
    <location>
        <begin position="35"/>
        <end position="851"/>
    </location>
</feature>
<dbReference type="WBParaSite" id="PSAMB.scaffold2734size25912.g18932.t1">
    <property type="protein sequence ID" value="PSAMB.scaffold2734size25912.g18932.t1"/>
    <property type="gene ID" value="PSAMB.scaffold2734size25912.g18932"/>
</dbReference>
<keyword evidence="4" id="KW-1185">Reference proteome</keyword>
<dbReference type="AlphaFoldDB" id="A0A914VWW5"/>
<proteinExistence type="predicted"/>
<name>A0A914VWW5_9BILA</name>
<dbReference type="InterPro" id="IPR013783">
    <property type="entry name" value="Ig-like_fold"/>
</dbReference>
<protein>
    <submittedName>
        <fullName evidence="5">Fibronectin type-III domain-containing protein</fullName>
    </submittedName>
</protein>
<keyword evidence="1" id="KW-0472">Membrane</keyword>
<dbReference type="Proteomes" id="UP000887566">
    <property type="component" value="Unplaced"/>
</dbReference>
<evidence type="ECO:0000313" key="4">
    <source>
        <dbReference type="Proteomes" id="UP000887566"/>
    </source>
</evidence>
<dbReference type="Gene3D" id="2.60.40.10">
    <property type="entry name" value="Immunoglobulins"/>
    <property type="match status" value="1"/>
</dbReference>
<feature type="transmembrane region" description="Helical" evidence="1">
    <location>
        <begin position="767"/>
        <end position="793"/>
    </location>
</feature>
<keyword evidence="2" id="KW-0732">Signal</keyword>
<evidence type="ECO:0000256" key="1">
    <source>
        <dbReference type="SAM" id="Phobius"/>
    </source>
</evidence>
<accession>A0A914VWW5</accession>
<sequence>MSSSASTSTTVDFGFATLLLFVILASPLPLATHAAANQSSLPSYDNHTKCSIVCFANCARNHVNKTDCICKEDKRLDCAEADKLITTADTITSDFPVDTVYKDARTITISTAKLPNAFAYIFEFAPISSSTWAYAGASTTPSATFVVPDPCLQYQFRLMIVSEVDGSRNSSSLQSKILSLPPRNINQTTPDFVLDTAQIQDRPPVYSPGDETVTAVVEWRLPYGYTAADIKGYASPAAYPLDCLTPEGDLPLPKPESLADGGRLRLVLPATILHGRCRLLIEVKMIPRCDRLTPFTIQRPLELDCNTVPSVAFCRQELEPKCTEIVDVWGDNGTAKVMWQEPENNGRPLYYHIRYGPSKVQGVPPFVAWRMSNQSDVKVNGNETTINLELRQNADYGIQICAVYNERKRRPKFGLVTVTPFSCSFCAHGKQGDCECGKIEKELSRRDECVPGLPCAPDPARADIPPEFLQPLRRPQLPLNPADAVDVIDDMVTANVKESEISPPTEVESRKANVNASSGERCFLSTGIVCHFGCDQENNHCICPPKMAVAQDGSCWPIVDVEQSSDNSSQAHTPPPPAQPSEFWPASYCIRSNSDLEMAVDNGMLRILCKPMADILQTYNGLDSIFVQFGLANRIERQTESSGAENEVNLGSEMETVEFRSDIKLLMAVVNRTENNRVFLDESYKILVGPLDLTSWYGLRLCLFSSRFIKNPKTTNKWHETYSSGYRISAASIVPLFFGELPKPTLVSPFAREEARIAFEHQRRLKLILTISVPVAALTILGTILAVIIYFNWTKIRRYLDRRRTRSFSPFTGLDQQPRTPRKTAIDSDQSLTAPNHYAQQQKQTFVKREI</sequence>
<reference evidence="5" key="1">
    <citation type="submission" date="2022-11" db="UniProtKB">
        <authorList>
            <consortium name="WormBaseParasite"/>
        </authorList>
    </citation>
    <scope>IDENTIFICATION</scope>
</reference>
<dbReference type="InterPro" id="IPR057131">
    <property type="entry name" value="Fn3_nem"/>
</dbReference>
<keyword evidence="1" id="KW-0812">Transmembrane</keyword>
<organism evidence="4 5">
    <name type="scientific">Plectus sambesii</name>
    <dbReference type="NCBI Taxonomy" id="2011161"/>
    <lineage>
        <taxon>Eukaryota</taxon>
        <taxon>Metazoa</taxon>
        <taxon>Ecdysozoa</taxon>
        <taxon>Nematoda</taxon>
        <taxon>Chromadorea</taxon>
        <taxon>Plectida</taxon>
        <taxon>Plectina</taxon>
        <taxon>Plectoidea</taxon>
        <taxon>Plectidae</taxon>
        <taxon>Plectus</taxon>
    </lineage>
</organism>
<feature type="signal peptide" evidence="2">
    <location>
        <begin position="1"/>
        <end position="34"/>
    </location>
</feature>
<feature type="domain" description="Fibronectin type-III" evidence="3">
    <location>
        <begin position="317"/>
        <end position="439"/>
    </location>
</feature>
<evidence type="ECO:0000313" key="5">
    <source>
        <dbReference type="WBParaSite" id="PSAMB.scaffold2734size25912.g18932.t1"/>
    </source>
</evidence>
<evidence type="ECO:0000256" key="2">
    <source>
        <dbReference type="SAM" id="SignalP"/>
    </source>
</evidence>